<sequence>MLQARPKGDRLHLLATLVQAYEARRFPIDAPDPWKPSFCGSRLM</sequence>
<organism evidence="1 2">
    <name type="scientific">Piscinibacter sakaiensis</name>
    <name type="common">Ideonella sakaiensis</name>
    <dbReference type="NCBI Taxonomy" id="1547922"/>
    <lineage>
        <taxon>Bacteria</taxon>
        <taxon>Pseudomonadati</taxon>
        <taxon>Pseudomonadota</taxon>
        <taxon>Betaproteobacteria</taxon>
        <taxon>Burkholderiales</taxon>
        <taxon>Sphaerotilaceae</taxon>
        <taxon>Piscinibacter</taxon>
    </lineage>
</organism>
<dbReference type="Proteomes" id="UP000037660">
    <property type="component" value="Unassembled WGS sequence"/>
</dbReference>
<protein>
    <submittedName>
        <fullName evidence="1">Uncharacterized protein</fullName>
    </submittedName>
</protein>
<evidence type="ECO:0000313" key="2">
    <source>
        <dbReference type="Proteomes" id="UP000037660"/>
    </source>
</evidence>
<proteinExistence type="predicted"/>
<accession>A0A0K8P2F2</accession>
<dbReference type="STRING" id="1547922.ISF6_2638"/>
<reference evidence="2" key="1">
    <citation type="submission" date="2015-07" db="EMBL/GenBank/DDBJ databases">
        <title>Discovery of a poly(ethylene terephthalate assimilation.</title>
        <authorList>
            <person name="Yoshida S."/>
            <person name="Hiraga K."/>
            <person name="Takehana T."/>
            <person name="Taniguchi I."/>
            <person name="Yamaji H."/>
            <person name="Maeda Y."/>
            <person name="Toyohara K."/>
            <person name="Miyamoto K."/>
            <person name="Kimura Y."/>
            <person name="Oda K."/>
        </authorList>
    </citation>
    <scope>NUCLEOTIDE SEQUENCE [LARGE SCALE GENOMIC DNA]</scope>
    <source>
        <strain evidence="2">NBRC 110686 / TISTR 2288 / 201-F6</strain>
    </source>
</reference>
<reference evidence="1 2" key="2">
    <citation type="journal article" date="2016" name="Science">
        <title>A bacterium that degrades and assimilates poly(ethylene terephthalate).</title>
        <authorList>
            <person name="Yoshida S."/>
            <person name="Hiraga K."/>
            <person name="Takehana T."/>
            <person name="Taniguchi I."/>
            <person name="Yamaji H."/>
            <person name="Maeda Y."/>
            <person name="Toyohara K."/>
            <person name="Miyamoto K."/>
            <person name="Kimura Y."/>
            <person name="Oda K."/>
        </authorList>
    </citation>
    <scope>NUCLEOTIDE SEQUENCE [LARGE SCALE GENOMIC DNA]</scope>
    <source>
        <strain evidence="2">NBRC 110686 / TISTR 2288 / 201-F6</strain>
    </source>
</reference>
<comment type="caution">
    <text evidence="1">The sequence shown here is derived from an EMBL/GenBank/DDBJ whole genome shotgun (WGS) entry which is preliminary data.</text>
</comment>
<dbReference type="AlphaFoldDB" id="A0A0K8P2F2"/>
<dbReference type="EMBL" id="BBYR01000039">
    <property type="protein sequence ID" value="GAP36798.1"/>
    <property type="molecule type" value="Genomic_DNA"/>
</dbReference>
<name>A0A0K8P2F2_PISS1</name>
<gene>
    <name evidence="1" type="ORF">ISF6_2638</name>
</gene>
<evidence type="ECO:0000313" key="1">
    <source>
        <dbReference type="EMBL" id="GAP36798.1"/>
    </source>
</evidence>
<keyword evidence="2" id="KW-1185">Reference proteome</keyword>